<proteinExistence type="predicted"/>
<comment type="caution">
    <text evidence="1">The sequence shown here is derived from an EMBL/GenBank/DDBJ whole genome shotgun (WGS) entry which is preliminary data.</text>
</comment>
<name>A0ABW4G9N5_9ACTN</name>
<keyword evidence="2" id="KW-1185">Reference proteome</keyword>
<dbReference type="RefSeq" id="WP_219533107.1">
    <property type="nucleotide sequence ID" value="NZ_JAHKRM010000016.1"/>
</dbReference>
<dbReference type="EMBL" id="JBHUCM010000016">
    <property type="protein sequence ID" value="MFD1539241.1"/>
    <property type="molecule type" value="Genomic_DNA"/>
</dbReference>
<sequence length="196" mass="21156">MGVLAPELDLDDHPCVSFAPVDDHAVWLGDNTKQALENLLVGSMASWKAWGRTQGQPSPADDPRWTELCRALGLHPGIGSPDITAGARSSRAIRPTVPLGWRYESTDDGIGVLAEAAAFAPIAVEIVPSWDDDEHIAHARDLLAAGYPASALCVLKALYPDRAAVETMRDAYQALGRTLHVERAEAWLRAQRGSSR</sequence>
<dbReference type="Proteomes" id="UP001597097">
    <property type="component" value="Unassembled WGS sequence"/>
</dbReference>
<protein>
    <submittedName>
        <fullName evidence="1">Uncharacterized protein</fullName>
    </submittedName>
</protein>
<gene>
    <name evidence="1" type="ORF">ACFSJ0_19445</name>
</gene>
<organism evidence="1 2">
    <name type="scientific">Nonomuraea guangzhouensis</name>
    <dbReference type="NCBI Taxonomy" id="1291555"/>
    <lineage>
        <taxon>Bacteria</taxon>
        <taxon>Bacillati</taxon>
        <taxon>Actinomycetota</taxon>
        <taxon>Actinomycetes</taxon>
        <taxon>Streptosporangiales</taxon>
        <taxon>Streptosporangiaceae</taxon>
        <taxon>Nonomuraea</taxon>
    </lineage>
</organism>
<evidence type="ECO:0000313" key="2">
    <source>
        <dbReference type="Proteomes" id="UP001597097"/>
    </source>
</evidence>
<reference evidence="2" key="1">
    <citation type="journal article" date="2019" name="Int. J. Syst. Evol. Microbiol.">
        <title>The Global Catalogue of Microorganisms (GCM) 10K type strain sequencing project: providing services to taxonomists for standard genome sequencing and annotation.</title>
        <authorList>
            <consortium name="The Broad Institute Genomics Platform"/>
            <consortium name="The Broad Institute Genome Sequencing Center for Infectious Disease"/>
            <person name="Wu L."/>
            <person name="Ma J."/>
        </authorList>
    </citation>
    <scope>NUCLEOTIDE SEQUENCE [LARGE SCALE GENOMIC DNA]</scope>
    <source>
        <strain evidence="2">CGMCC 1.15399</strain>
    </source>
</reference>
<accession>A0ABW4G9N5</accession>
<evidence type="ECO:0000313" key="1">
    <source>
        <dbReference type="EMBL" id="MFD1539241.1"/>
    </source>
</evidence>